<evidence type="ECO:0000313" key="3">
    <source>
        <dbReference type="Proteomes" id="UP000779508"/>
    </source>
</evidence>
<evidence type="ECO:0000259" key="1">
    <source>
        <dbReference type="Pfam" id="PF08241"/>
    </source>
</evidence>
<accession>A0ABS6G682</accession>
<feature type="domain" description="Methyltransferase type 11" evidence="1">
    <location>
        <begin position="19"/>
        <end position="70"/>
    </location>
</feature>
<dbReference type="GO" id="GO:0008168">
    <property type="term" value="F:methyltransferase activity"/>
    <property type="evidence" value="ECO:0007669"/>
    <property type="project" value="UniProtKB-KW"/>
</dbReference>
<dbReference type="InterPro" id="IPR013216">
    <property type="entry name" value="Methyltransf_11"/>
</dbReference>
<keyword evidence="2" id="KW-0489">Methyltransferase</keyword>
<dbReference type="EMBL" id="JAHLQK010000006">
    <property type="protein sequence ID" value="MBU5677674.1"/>
    <property type="molecule type" value="Genomic_DNA"/>
</dbReference>
<name>A0ABS6G682_9FIRM</name>
<organism evidence="2 3">
    <name type="scientific">Alkaliphilus flagellatus</name>
    <dbReference type="NCBI Taxonomy" id="2841507"/>
    <lineage>
        <taxon>Bacteria</taxon>
        <taxon>Bacillati</taxon>
        <taxon>Bacillota</taxon>
        <taxon>Clostridia</taxon>
        <taxon>Peptostreptococcales</taxon>
        <taxon>Natronincolaceae</taxon>
        <taxon>Alkaliphilus</taxon>
    </lineage>
</organism>
<sequence length="140" mass="16373">MSIDNRLEELEEAPNGPIKIVMDARHMLFTDNCFDNVTAFYSFMFMSKSDYPVVLSEVKRVLKNNGYLYLWEPEIKTANPFITDLEIDANGIKLSTTYGIVKEDAFQNADYFKKLIFKAGFRLVSERSSNLHFYQCWERI</sequence>
<protein>
    <submittedName>
        <fullName evidence="2">Class I SAM-dependent methyltransferase</fullName>
    </submittedName>
</protein>
<keyword evidence="2" id="KW-0808">Transferase</keyword>
<proteinExistence type="predicted"/>
<evidence type="ECO:0000313" key="2">
    <source>
        <dbReference type="EMBL" id="MBU5677674.1"/>
    </source>
</evidence>
<keyword evidence="3" id="KW-1185">Reference proteome</keyword>
<gene>
    <name evidence="2" type="ORF">KQI88_14730</name>
</gene>
<reference evidence="2 3" key="1">
    <citation type="submission" date="2021-06" db="EMBL/GenBank/DDBJ databases">
        <authorList>
            <person name="Sun Q."/>
            <person name="Li D."/>
        </authorList>
    </citation>
    <scope>NUCLEOTIDE SEQUENCE [LARGE SCALE GENOMIC DNA]</scope>
    <source>
        <strain evidence="2 3">MSJ-5</strain>
    </source>
</reference>
<comment type="caution">
    <text evidence="2">The sequence shown here is derived from an EMBL/GenBank/DDBJ whole genome shotgun (WGS) entry which is preliminary data.</text>
</comment>
<dbReference type="Proteomes" id="UP000779508">
    <property type="component" value="Unassembled WGS sequence"/>
</dbReference>
<dbReference type="GO" id="GO:0032259">
    <property type="term" value="P:methylation"/>
    <property type="evidence" value="ECO:0007669"/>
    <property type="project" value="UniProtKB-KW"/>
</dbReference>
<dbReference type="Pfam" id="PF08241">
    <property type="entry name" value="Methyltransf_11"/>
    <property type="match status" value="1"/>
</dbReference>